<dbReference type="RefSeq" id="WP_096358092.1">
    <property type="nucleotide sequence ID" value="NZ_AP014946.1"/>
</dbReference>
<feature type="transmembrane region" description="Helical" evidence="6">
    <location>
        <begin position="117"/>
        <end position="137"/>
    </location>
</feature>
<keyword evidence="2" id="KW-1003">Cell membrane</keyword>
<dbReference type="PANTHER" id="PTHR30482">
    <property type="entry name" value="HIGH-AFFINITY BRANCHED-CHAIN AMINO ACID TRANSPORT SYSTEM PERMEASE"/>
    <property type="match status" value="1"/>
</dbReference>
<organism evidence="7 8">
    <name type="scientific">Variibacter gotjawalensis</name>
    <dbReference type="NCBI Taxonomy" id="1333996"/>
    <lineage>
        <taxon>Bacteria</taxon>
        <taxon>Pseudomonadati</taxon>
        <taxon>Pseudomonadota</taxon>
        <taxon>Alphaproteobacteria</taxon>
        <taxon>Hyphomicrobiales</taxon>
        <taxon>Nitrobacteraceae</taxon>
        <taxon>Variibacter</taxon>
    </lineage>
</organism>
<evidence type="ECO:0000313" key="8">
    <source>
        <dbReference type="Proteomes" id="UP000236884"/>
    </source>
</evidence>
<dbReference type="KEGG" id="vgo:GJW-30_1_03944"/>
<sequence length="337" mass="36535">MGKLRLSPAWIVGIVALIALPFLIRIFFASSEKYYLHLLIQILLWSFIYTGWSLMGRFGLTSLGHGAFTGIGAYTTVMLWNILGLTPWIGIPVAVVVSVAVALLIGYPCFRLRITGHYFALLTLALTEFIRLCIVGLRDFTGGSLGTQPLRQGNGLSLYAMQFEPDRFLSYYVALVLWLIGLAIWAFVDRSMDRYALDAASQDEDAAASVGVNVTREKLKITALSAAMCAVGGAIYGQYQMYIGPDTIAGIGVSLNIVFAVVAGGMWVLLGPTVGAIFTQMLSETLRVTIQSSSAIKDLLGNAALALDTAIYGLLLILFIIYMPKGILGTILEKVKK</sequence>
<dbReference type="OrthoDB" id="9804361at2"/>
<reference evidence="7 8" key="1">
    <citation type="submission" date="2015-08" db="EMBL/GenBank/DDBJ databases">
        <title>Investigation of the bacterial diversity of lava forest soil.</title>
        <authorList>
            <person name="Lee J.S."/>
        </authorList>
    </citation>
    <scope>NUCLEOTIDE SEQUENCE [LARGE SCALE GENOMIC DNA]</scope>
    <source>
        <strain evidence="7 8">GJW-30</strain>
    </source>
</reference>
<evidence type="ECO:0000256" key="3">
    <source>
        <dbReference type="ARBA" id="ARBA00022692"/>
    </source>
</evidence>
<dbReference type="GO" id="GO:0005886">
    <property type="term" value="C:plasma membrane"/>
    <property type="evidence" value="ECO:0007669"/>
    <property type="project" value="UniProtKB-SubCell"/>
</dbReference>
<feature type="transmembrane region" description="Helical" evidence="6">
    <location>
        <begin position="221"/>
        <end position="239"/>
    </location>
</feature>
<feature type="transmembrane region" description="Helical" evidence="6">
    <location>
        <begin position="89"/>
        <end position="110"/>
    </location>
</feature>
<gene>
    <name evidence="7" type="ORF">GJW-30_1_03944</name>
</gene>
<dbReference type="CDD" id="cd06581">
    <property type="entry name" value="TM_PBP1_LivM_like"/>
    <property type="match status" value="1"/>
</dbReference>
<feature type="transmembrane region" description="Helical" evidence="6">
    <location>
        <begin position="251"/>
        <end position="278"/>
    </location>
</feature>
<evidence type="ECO:0000256" key="5">
    <source>
        <dbReference type="ARBA" id="ARBA00023136"/>
    </source>
</evidence>
<dbReference type="Pfam" id="PF02653">
    <property type="entry name" value="BPD_transp_2"/>
    <property type="match status" value="1"/>
</dbReference>
<dbReference type="GO" id="GO:0015658">
    <property type="term" value="F:branched-chain amino acid transmembrane transporter activity"/>
    <property type="evidence" value="ECO:0007669"/>
    <property type="project" value="InterPro"/>
</dbReference>
<proteinExistence type="predicted"/>
<dbReference type="Proteomes" id="UP000236884">
    <property type="component" value="Chromosome"/>
</dbReference>
<dbReference type="InterPro" id="IPR043428">
    <property type="entry name" value="LivM-like"/>
</dbReference>
<keyword evidence="5 6" id="KW-0472">Membrane</keyword>
<feature type="transmembrane region" description="Helical" evidence="6">
    <location>
        <begin position="168"/>
        <end position="188"/>
    </location>
</feature>
<evidence type="ECO:0000256" key="6">
    <source>
        <dbReference type="SAM" id="Phobius"/>
    </source>
</evidence>
<comment type="subcellular location">
    <subcellularLocation>
        <location evidence="1">Cell membrane</location>
        <topology evidence="1">Multi-pass membrane protein</topology>
    </subcellularLocation>
</comment>
<feature type="transmembrane region" description="Helical" evidence="6">
    <location>
        <begin position="34"/>
        <end position="54"/>
    </location>
</feature>
<evidence type="ECO:0000313" key="7">
    <source>
        <dbReference type="EMBL" id="BAT61387.1"/>
    </source>
</evidence>
<keyword evidence="4 6" id="KW-1133">Transmembrane helix</keyword>
<keyword evidence="8" id="KW-1185">Reference proteome</keyword>
<feature type="transmembrane region" description="Helical" evidence="6">
    <location>
        <begin position="66"/>
        <end position="83"/>
    </location>
</feature>
<name>A0A0S3PZP3_9BRAD</name>
<feature type="transmembrane region" description="Helical" evidence="6">
    <location>
        <begin position="299"/>
        <end position="322"/>
    </location>
</feature>
<dbReference type="PANTHER" id="PTHR30482:SF10">
    <property type="entry name" value="HIGH-AFFINITY BRANCHED-CHAIN AMINO ACID TRANSPORT PROTEIN BRAE"/>
    <property type="match status" value="1"/>
</dbReference>
<evidence type="ECO:0000256" key="2">
    <source>
        <dbReference type="ARBA" id="ARBA00022475"/>
    </source>
</evidence>
<dbReference type="AlphaFoldDB" id="A0A0S3PZP3"/>
<evidence type="ECO:0000256" key="4">
    <source>
        <dbReference type="ARBA" id="ARBA00022989"/>
    </source>
</evidence>
<dbReference type="InterPro" id="IPR001851">
    <property type="entry name" value="ABC_transp_permease"/>
</dbReference>
<dbReference type="EMBL" id="AP014946">
    <property type="protein sequence ID" value="BAT61387.1"/>
    <property type="molecule type" value="Genomic_DNA"/>
</dbReference>
<evidence type="ECO:0000256" key="1">
    <source>
        <dbReference type="ARBA" id="ARBA00004651"/>
    </source>
</evidence>
<accession>A0A0S3PZP3</accession>
<protein>
    <submittedName>
        <fullName evidence="7">Leucine/isoleucine/valine transporter permease subunit</fullName>
    </submittedName>
</protein>
<feature type="transmembrane region" description="Helical" evidence="6">
    <location>
        <begin position="9"/>
        <end position="28"/>
    </location>
</feature>
<keyword evidence="3 6" id="KW-0812">Transmembrane</keyword>